<sequence length="243" mass="25102">MPIDARTCYFPHGNTAANSYPCTSDDTTFCCGKDNICLSNGYCLDTVQPFVLSRGSCTSQNWGAGCPTHCQDTFDDKGASIINLSFINGTSKYCCGTPVINGSEIVCPFEKDSFEIDDGEILAGHTALQNVTSLSASSNSSNSSGICPTATSSPSSSGSHDVAIGAGLGVPLGLVALGSLVWAFMERRRANRLSKAMANSTAPGPSFNGAPVAVEAPSGKAASRPSELDSRGTGHMPELEARG</sequence>
<dbReference type="EMBL" id="JAPQKI010000005">
    <property type="protein sequence ID" value="KAJ5099484.1"/>
    <property type="molecule type" value="Genomic_DNA"/>
</dbReference>
<reference evidence="3" key="2">
    <citation type="journal article" date="2023" name="IMA Fungus">
        <title>Comparative genomic study of the Penicillium genus elucidates a diverse pangenome and 15 lateral gene transfer events.</title>
        <authorList>
            <person name="Petersen C."/>
            <person name="Sorensen T."/>
            <person name="Nielsen M.R."/>
            <person name="Sondergaard T.E."/>
            <person name="Sorensen J.L."/>
            <person name="Fitzpatrick D.A."/>
            <person name="Frisvad J.C."/>
            <person name="Nielsen K.L."/>
        </authorList>
    </citation>
    <scope>NUCLEOTIDE SEQUENCE</scope>
    <source>
        <strain evidence="3">IBT 30761</strain>
    </source>
</reference>
<feature type="transmembrane region" description="Helical" evidence="2">
    <location>
        <begin position="162"/>
        <end position="185"/>
    </location>
</feature>
<evidence type="ECO:0000313" key="4">
    <source>
        <dbReference type="Proteomes" id="UP001149074"/>
    </source>
</evidence>
<gene>
    <name evidence="3" type="ORF">N7532_006485</name>
</gene>
<accession>A0A9W9FG34</accession>
<protein>
    <submittedName>
        <fullName evidence="3">Uncharacterized protein</fullName>
    </submittedName>
</protein>
<keyword evidence="2" id="KW-1133">Transmembrane helix</keyword>
<feature type="compositionally biased region" description="Basic and acidic residues" evidence="1">
    <location>
        <begin position="226"/>
        <end position="243"/>
    </location>
</feature>
<evidence type="ECO:0000313" key="3">
    <source>
        <dbReference type="EMBL" id="KAJ5099484.1"/>
    </source>
</evidence>
<feature type="region of interest" description="Disordered" evidence="1">
    <location>
        <begin position="196"/>
        <end position="243"/>
    </location>
</feature>
<name>A0A9W9FG34_9EURO</name>
<keyword evidence="2" id="KW-0812">Transmembrane</keyword>
<dbReference type="RefSeq" id="XP_056475138.1">
    <property type="nucleotide sequence ID" value="XM_056618979.1"/>
</dbReference>
<dbReference type="OrthoDB" id="5215637at2759"/>
<evidence type="ECO:0000256" key="1">
    <source>
        <dbReference type="SAM" id="MobiDB-lite"/>
    </source>
</evidence>
<comment type="caution">
    <text evidence="3">The sequence shown here is derived from an EMBL/GenBank/DDBJ whole genome shotgun (WGS) entry which is preliminary data.</text>
</comment>
<dbReference type="GeneID" id="81357958"/>
<keyword evidence="4" id="KW-1185">Reference proteome</keyword>
<dbReference type="Proteomes" id="UP001149074">
    <property type="component" value="Unassembled WGS sequence"/>
</dbReference>
<proteinExistence type="predicted"/>
<reference evidence="3" key="1">
    <citation type="submission" date="2022-11" db="EMBL/GenBank/DDBJ databases">
        <authorList>
            <person name="Petersen C."/>
        </authorList>
    </citation>
    <scope>NUCLEOTIDE SEQUENCE</scope>
    <source>
        <strain evidence="3">IBT 30761</strain>
    </source>
</reference>
<evidence type="ECO:0000256" key="2">
    <source>
        <dbReference type="SAM" id="Phobius"/>
    </source>
</evidence>
<organism evidence="3 4">
    <name type="scientific">Penicillium argentinense</name>
    <dbReference type="NCBI Taxonomy" id="1131581"/>
    <lineage>
        <taxon>Eukaryota</taxon>
        <taxon>Fungi</taxon>
        <taxon>Dikarya</taxon>
        <taxon>Ascomycota</taxon>
        <taxon>Pezizomycotina</taxon>
        <taxon>Eurotiomycetes</taxon>
        <taxon>Eurotiomycetidae</taxon>
        <taxon>Eurotiales</taxon>
        <taxon>Aspergillaceae</taxon>
        <taxon>Penicillium</taxon>
    </lineage>
</organism>
<dbReference type="AlphaFoldDB" id="A0A9W9FG34"/>
<keyword evidence="2" id="KW-0472">Membrane</keyword>